<dbReference type="KEGG" id="vde:111252518"/>
<feature type="transmembrane region" description="Helical" evidence="2">
    <location>
        <begin position="249"/>
        <end position="268"/>
    </location>
</feature>
<keyword evidence="2" id="KW-1133">Transmembrane helix</keyword>
<proteinExistence type="inferred from homology"/>
<evidence type="ECO:0000256" key="1">
    <source>
        <dbReference type="ARBA" id="ARBA00007711"/>
    </source>
</evidence>
<keyword evidence="2" id="KW-0472">Membrane</keyword>
<evidence type="ECO:0000256" key="2">
    <source>
        <dbReference type="SAM" id="Phobius"/>
    </source>
</evidence>
<feature type="transmembrane region" description="Helical" evidence="2">
    <location>
        <begin position="176"/>
        <end position="198"/>
    </location>
</feature>
<comment type="similarity">
    <text evidence="1">Belongs to the TMEM121 family.</text>
</comment>
<dbReference type="Proteomes" id="UP000594260">
    <property type="component" value="Unplaced"/>
</dbReference>
<dbReference type="PANTHER" id="PTHR47399:SF1">
    <property type="entry name" value="TRANSMEMBRANE PROTEIN 121B"/>
    <property type="match status" value="1"/>
</dbReference>
<keyword evidence="4" id="KW-1185">Reference proteome</keyword>
<name>A0A7M7KIK2_VARDE</name>
<dbReference type="InParanoid" id="A0A7M7KIK2"/>
<accession>A0A7M7KIK2</accession>
<organism evidence="3 4">
    <name type="scientific">Varroa destructor</name>
    <name type="common">Honeybee mite</name>
    <dbReference type="NCBI Taxonomy" id="109461"/>
    <lineage>
        <taxon>Eukaryota</taxon>
        <taxon>Metazoa</taxon>
        <taxon>Ecdysozoa</taxon>
        <taxon>Arthropoda</taxon>
        <taxon>Chelicerata</taxon>
        <taxon>Arachnida</taxon>
        <taxon>Acari</taxon>
        <taxon>Parasitiformes</taxon>
        <taxon>Mesostigmata</taxon>
        <taxon>Gamasina</taxon>
        <taxon>Dermanyssoidea</taxon>
        <taxon>Varroidae</taxon>
        <taxon>Varroa</taxon>
    </lineage>
</organism>
<dbReference type="OMA" id="MVFGPNM"/>
<dbReference type="InterPro" id="IPR026624">
    <property type="entry name" value="CECR6"/>
</dbReference>
<dbReference type="OrthoDB" id="5964337at2759"/>
<feature type="transmembrane region" description="Helical" evidence="2">
    <location>
        <begin position="210"/>
        <end position="234"/>
    </location>
</feature>
<feature type="transmembrane region" description="Helical" evidence="2">
    <location>
        <begin position="64"/>
        <end position="85"/>
    </location>
</feature>
<dbReference type="Pfam" id="PF14997">
    <property type="entry name" value="CECR6_TMEM121"/>
    <property type="match status" value="1"/>
</dbReference>
<dbReference type="AlphaFoldDB" id="A0A7M7KIK2"/>
<evidence type="ECO:0000313" key="4">
    <source>
        <dbReference type="Proteomes" id="UP000594260"/>
    </source>
</evidence>
<dbReference type="RefSeq" id="XP_022666325.1">
    <property type="nucleotide sequence ID" value="XM_022810590.1"/>
</dbReference>
<reference evidence="3" key="1">
    <citation type="submission" date="2021-01" db="UniProtKB">
        <authorList>
            <consortium name="EnsemblMetazoa"/>
        </authorList>
    </citation>
    <scope>IDENTIFICATION</scope>
</reference>
<feature type="transmembrane region" description="Helical" evidence="2">
    <location>
        <begin position="146"/>
        <end position="164"/>
    </location>
</feature>
<dbReference type="PANTHER" id="PTHR47399">
    <property type="entry name" value="TRANSMEMBRANE PROTEIN 121B"/>
    <property type="match status" value="1"/>
</dbReference>
<protein>
    <submittedName>
        <fullName evidence="3">Uncharacterized protein</fullName>
    </submittedName>
</protein>
<feature type="transmembrane region" description="Helical" evidence="2">
    <location>
        <begin position="29"/>
        <end position="52"/>
    </location>
</feature>
<dbReference type="EnsemblMetazoa" id="XM_022810590">
    <property type="protein sequence ID" value="XP_022666325"/>
    <property type="gene ID" value="LOC111252518"/>
</dbReference>
<sequence>MDYHSDSPPGCCDAIRTLRGRERCSLNRILKCIDVIALLIVLVVQGSTLNFFLISRMEGSGNGWYFWFLADFAVLLITMSAVFVARRQQNHRLLVIGSIQGTTSENVTLTRVLSQQPCLQQQNSILAAGTNGSACQRWMGNFPLSYISWLMYSGLLASKVVLLIQMDIAVNIPNEAWYGSQFLTLVIGCAALVFALLVDAHAPADSQQQTFIVFVTAYASAEILDAVTLLSLLFPGSCDRSSELGLDDIILGLTCANFLLPTLSIYKLAQCQFGAETRPIGIKLLHRLLDLVAINGPYLVIRMYLWTQFNTDVSVFLLKNVIFCYAHIRSFVPKSREWVSHLRAVREGLLNHNHHRSFDETKDKRTIA</sequence>
<evidence type="ECO:0000313" key="3">
    <source>
        <dbReference type="EnsemblMetazoa" id="XP_022666325"/>
    </source>
</evidence>
<dbReference type="InterPro" id="IPR032776">
    <property type="entry name" value="CECR6/TMEM121"/>
</dbReference>
<keyword evidence="2" id="KW-0812">Transmembrane</keyword>
<dbReference type="GeneID" id="111252518"/>